<evidence type="ECO:0000313" key="2">
    <source>
        <dbReference type="Proteomes" id="UP000654482"/>
    </source>
</evidence>
<reference evidence="1" key="1">
    <citation type="submission" date="2020-10" db="EMBL/GenBank/DDBJ databases">
        <authorList>
            <person name="Castelo-Branco R."/>
            <person name="Eusebio N."/>
            <person name="Adriana R."/>
            <person name="Vieira A."/>
            <person name="Brugerolle De Fraissinette N."/>
            <person name="Rezende De Castro R."/>
            <person name="Schneider M.P."/>
            <person name="Vasconcelos V."/>
            <person name="Leao P.N."/>
        </authorList>
    </citation>
    <scope>NUCLEOTIDE SEQUENCE</scope>
    <source>
        <strain evidence="1">LEGE 07157</strain>
    </source>
</reference>
<dbReference type="RefSeq" id="WP_194029128.1">
    <property type="nucleotide sequence ID" value="NZ_JADEWZ010000011.1"/>
</dbReference>
<protein>
    <submittedName>
        <fullName evidence="1">Uncharacterized protein</fullName>
    </submittedName>
</protein>
<evidence type="ECO:0000313" key="1">
    <source>
        <dbReference type="EMBL" id="MBE9116032.1"/>
    </source>
</evidence>
<name>A0A8J7DVV3_9CYAN</name>
<accession>A0A8J7DVV3</accession>
<dbReference type="AlphaFoldDB" id="A0A8J7DVV3"/>
<organism evidence="1 2">
    <name type="scientific">Lusitaniella coriacea LEGE 07157</name>
    <dbReference type="NCBI Taxonomy" id="945747"/>
    <lineage>
        <taxon>Bacteria</taxon>
        <taxon>Bacillati</taxon>
        <taxon>Cyanobacteriota</taxon>
        <taxon>Cyanophyceae</taxon>
        <taxon>Spirulinales</taxon>
        <taxon>Lusitaniellaceae</taxon>
        <taxon>Lusitaniella</taxon>
    </lineage>
</organism>
<keyword evidence="2" id="KW-1185">Reference proteome</keyword>
<comment type="caution">
    <text evidence="1">The sequence shown here is derived from an EMBL/GenBank/DDBJ whole genome shotgun (WGS) entry which is preliminary data.</text>
</comment>
<gene>
    <name evidence="1" type="ORF">IQ249_09010</name>
</gene>
<sequence>MKLSKNIAEKLMEKSFLPSPNSGLEEQESRIVSSNFLFPRLEKGLGMRAFQVE</sequence>
<proteinExistence type="predicted"/>
<dbReference type="Proteomes" id="UP000654482">
    <property type="component" value="Unassembled WGS sequence"/>
</dbReference>
<dbReference type="EMBL" id="JADEWZ010000011">
    <property type="protein sequence ID" value="MBE9116032.1"/>
    <property type="molecule type" value="Genomic_DNA"/>
</dbReference>